<sequence length="151" mass="17271">MAQKKRREKKSTPPNSLIARRNLRPSFTSIAPGRGVPSAAVSRRPFLRKRASRLKGHQTARAAPTTPKRLAICMHSSPSEWYGYTVLTLLSIQTRPRATRTRPMMDLWNPMLLRIFRQIGPICNGESGKREFRMPHLQRSEDSCFPRGMDT</sequence>
<keyword evidence="3" id="KW-1185">Reference proteome</keyword>
<feature type="region of interest" description="Disordered" evidence="1">
    <location>
        <begin position="1"/>
        <end position="23"/>
    </location>
</feature>
<gene>
    <name evidence="2" type="ORF">AAFF_G00201450</name>
</gene>
<name>A0AAD7SWP6_9TELE</name>
<evidence type="ECO:0000256" key="1">
    <source>
        <dbReference type="SAM" id="MobiDB-lite"/>
    </source>
</evidence>
<comment type="caution">
    <text evidence="2">The sequence shown here is derived from an EMBL/GenBank/DDBJ whole genome shotgun (WGS) entry which is preliminary data.</text>
</comment>
<proteinExistence type="predicted"/>
<accession>A0AAD7SWP6</accession>
<protein>
    <submittedName>
        <fullName evidence="2">Uncharacterized protein</fullName>
    </submittedName>
</protein>
<evidence type="ECO:0000313" key="2">
    <source>
        <dbReference type="EMBL" id="KAJ8410164.1"/>
    </source>
</evidence>
<organism evidence="2 3">
    <name type="scientific">Aldrovandia affinis</name>
    <dbReference type="NCBI Taxonomy" id="143900"/>
    <lineage>
        <taxon>Eukaryota</taxon>
        <taxon>Metazoa</taxon>
        <taxon>Chordata</taxon>
        <taxon>Craniata</taxon>
        <taxon>Vertebrata</taxon>
        <taxon>Euteleostomi</taxon>
        <taxon>Actinopterygii</taxon>
        <taxon>Neopterygii</taxon>
        <taxon>Teleostei</taxon>
        <taxon>Notacanthiformes</taxon>
        <taxon>Halosauridae</taxon>
        <taxon>Aldrovandia</taxon>
    </lineage>
</organism>
<dbReference type="AlphaFoldDB" id="A0AAD7SWP6"/>
<evidence type="ECO:0000313" key="3">
    <source>
        <dbReference type="Proteomes" id="UP001221898"/>
    </source>
</evidence>
<dbReference type="Proteomes" id="UP001221898">
    <property type="component" value="Unassembled WGS sequence"/>
</dbReference>
<dbReference type="EMBL" id="JAINUG010000027">
    <property type="protein sequence ID" value="KAJ8410164.1"/>
    <property type="molecule type" value="Genomic_DNA"/>
</dbReference>
<reference evidence="2" key="1">
    <citation type="journal article" date="2023" name="Science">
        <title>Genome structures resolve the early diversification of teleost fishes.</title>
        <authorList>
            <person name="Parey E."/>
            <person name="Louis A."/>
            <person name="Montfort J."/>
            <person name="Bouchez O."/>
            <person name="Roques C."/>
            <person name="Iampietro C."/>
            <person name="Lluch J."/>
            <person name="Castinel A."/>
            <person name="Donnadieu C."/>
            <person name="Desvignes T."/>
            <person name="Floi Bucao C."/>
            <person name="Jouanno E."/>
            <person name="Wen M."/>
            <person name="Mejri S."/>
            <person name="Dirks R."/>
            <person name="Jansen H."/>
            <person name="Henkel C."/>
            <person name="Chen W.J."/>
            <person name="Zahm M."/>
            <person name="Cabau C."/>
            <person name="Klopp C."/>
            <person name="Thompson A.W."/>
            <person name="Robinson-Rechavi M."/>
            <person name="Braasch I."/>
            <person name="Lecointre G."/>
            <person name="Bobe J."/>
            <person name="Postlethwait J.H."/>
            <person name="Berthelot C."/>
            <person name="Roest Crollius H."/>
            <person name="Guiguen Y."/>
        </authorList>
    </citation>
    <scope>NUCLEOTIDE SEQUENCE</scope>
    <source>
        <strain evidence="2">NC1722</strain>
    </source>
</reference>